<dbReference type="EMBL" id="CP019641">
    <property type="protein sequence ID" value="AQQ55427.1"/>
    <property type="molecule type" value="Genomic_DNA"/>
</dbReference>
<comment type="similarity">
    <text evidence="2">Belongs to the bacterial solute-binding protein 8 family.</text>
</comment>
<keyword evidence="7" id="KW-0614">Plasmid</keyword>
<evidence type="ECO:0000313" key="8">
    <source>
        <dbReference type="Proteomes" id="UP000188184"/>
    </source>
</evidence>
<dbReference type="RefSeq" id="WP_077591285.1">
    <property type="nucleotide sequence ID" value="NZ_CP019641.1"/>
</dbReference>
<proteinExistence type="inferred from homology"/>
<evidence type="ECO:0000256" key="1">
    <source>
        <dbReference type="ARBA" id="ARBA00004196"/>
    </source>
</evidence>
<feature type="domain" description="Fe/B12 periplasmic-binding" evidence="6">
    <location>
        <begin position="61"/>
        <end position="323"/>
    </location>
</feature>
<protein>
    <submittedName>
        <fullName evidence="7">Iron ABC transporter substrate-binding protein</fullName>
    </submittedName>
</protein>
<evidence type="ECO:0000313" key="7">
    <source>
        <dbReference type="EMBL" id="AQQ55427.1"/>
    </source>
</evidence>
<dbReference type="PANTHER" id="PTHR30532:SF21">
    <property type="entry name" value="SIDEROPHORE-BINDING LIPOPROTEIN YFIY-RELATED"/>
    <property type="match status" value="1"/>
</dbReference>
<accession>A0A1Q2L5Q9</accession>
<gene>
    <name evidence="7" type="ORF">B0X71_19885</name>
</gene>
<dbReference type="InterPro" id="IPR002491">
    <property type="entry name" value="ABC_transptr_periplasmic_BD"/>
</dbReference>
<keyword evidence="4 5" id="KW-0732">Signal</keyword>
<dbReference type="SUPFAM" id="SSF53807">
    <property type="entry name" value="Helical backbone' metal receptor"/>
    <property type="match status" value="1"/>
</dbReference>
<dbReference type="GO" id="GO:0030288">
    <property type="term" value="C:outer membrane-bounded periplasmic space"/>
    <property type="evidence" value="ECO:0007669"/>
    <property type="project" value="TreeGrafter"/>
</dbReference>
<dbReference type="CDD" id="cd01146">
    <property type="entry name" value="FhuD"/>
    <property type="match status" value="1"/>
</dbReference>
<dbReference type="PROSITE" id="PS50983">
    <property type="entry name" value="FE_B12_PBP"/>
    <property type="match status" value="1"/>
</dbReference>
<name>A0A1Q2L5Q9_9BACL</name>
<geneLocation type="plasmid" evidence="7 8">
    <name>unnamed1</name>
</geneLocation>
<dbReference type="KEGG" id="pmar:B0X71_19885"/>
<sequence>MFKFFSKRGVLLLVLMMTALLAACGNTVSSSGDSSMEGTNEEVRTIEHAMGTTEIEGTPERVVTLYQGATDAATAFDLEPVGIVESWVQKPIYTYLQEDLDGTPIVGQETQPNLEEIAAKNPDVIFASKMRHEDIYEKLSQIAPTVAIDAVYDFKGTVKLLGETMNKQDRADEILSDWEKRIDDFKTKAEERLGDNWPQNVALINFRSDHARIYYDSFAGSILKDAGFTRPESQQGEGWGVKLTDKESIAAMNADVFFVFMDDEPAVQDTYADWTSHPLWGKLDAVQNDRVYRVDQVVWNMAGGIRAANLMLDELYEHYNLEK</sequence>
<dbReference type="InterPro" id="IPR051313">
    <property type="entry name" value="Bact_iron-sidero_bind"/>
</dbReference>
<dbReference type="Proteomes" id="UP000188184">
    <property type="component" value="Plasmid unnamed1"/>
</dbReference>
<organism evidence="7 8">
    <name type="scientific">Planococcus lenghuensis</name>
    <dbReference type="NCBI Taxonomy" id="2213202"/>
    <lineage>
        <taxon>Bacteria</taxon>
        <taxon>Bacillati</taxon>
        <taxon>Bacillota</taxon>
        <taxon>Bacilli</taxon>
        <taxon>Bacillales</taxon>
        <taxon>Caryophanaceae</taxon>
        <taxon>Planococcus</taxon>
    </lineage>
</organism>
<evidence type="ECO:0000259" key="6">
    <source>
        <dbReference type="PROSITE" id="PS50983"/>
    </source>
</evidence>
<feature type="signal peptide" evidence="5">
    <location>
        <begin position="1"/>
        <end position="22"/>
    </location>
</feature>
<feature type="chain" id="PRO_5039487104" evidence="5">
    <location>
        <begin position="23"/>
        <end position="323"/>
    </location>
</feature>
<dbReference type="PANTHER" id="PTHR30532">
    <property type="entry name" value="IRON III DICITRATE-BINDING PERIPLASMIC PROTEIN"/>
    <property type="match status" value="1"/>
</dbReference>
<keyword evidence="8" id="KW-1185">Reference proteome</keyword>
<evidence type="ECO:0000256" key="3">
    <source>
        <dbReference type="ARBA" id="ARBA00022448"/>
    </source>
</evidence>
<evidence type="ECO:0000256" key="4">
    <source>
        <dbReference type="ARBA" id="ARBA00022729"/>
    </source>
</evidence>
<dbReference type="Pfam" id="PF01497">
    <property type="entry name" value="Peripla_BP_2"/>
    <property type="match status" value="1"/>
</dbReference>
<reference evidence="7 8" key="1">
    <citation type="submission" date="2017-02" db="EMBL/GenBank/DDBJ databases">
        <title>The complete genomic sequence of a novel cold adapted crude oil-degrading bacterium Planococcus qaidamina Y42.</title>
        <authorList>
            <person name="Yang R."/>
        </authorList>
    </citation>
    <scope>NUCLEOTIDE SEQUENCE [LARGE SCALE GENOMIC DNA]</scope>
    <source>
        <strain evidence="7 8">Y42</strain>
        <plasmid evidence="7 8">unnamed1</plasmid>
    </source>
</reference>
<evidence type="ECO:0000256" key="5">
    <source>
        <dbReference type="SAM" id="SignalP"/>
    </source>
</evidence>
<dbReference type="OrthoDB" id="9793175at2"/>
<comment type="subcellular location">
    <subcellularLocation>
        <location evidence="1">Cell envelope</location>
    </subcellularLocation>
</comment>
<keyword evidence="3" id="KW-0813">Transport</keyword>
<dbReference type="GO" id="GO:1901678">
    <property type="term" value="P:iron coordination entity transport"/>
    <property type="evidence" value="ECO:0007669"/>
    <property type="project" value="UniProtKB-ARBA"/>
</dbReference>
<evidence type="ECO:0000256" key="2">
    <source>
        <dbReference type="ARBA" id="ARBA00008814"/>
    </source>
</evidence>
<dbReference type="PROSITE" id="PS51257">
    <property type="entry name" value="PROKAR_LIPOPROTEIN"/>
    <property type="match status" value="1"/>
</dbReference>
<dbReference type="AlphaFoldDB" id="A0A1Q2L5Q9"/>
<dbReference type="Gene3D" id="3.40.50.1980">
    <property type="entry name" value="Nitrogenase molybdenum iron protein domain"/>
    <property type="match status" value="2"/>
</dbReference>